<dbReference type="Proteomes" id="UP000029228">
    <property type="component" value="Unassembled WGS sequence"/>
</dbReference>
<keyword evidence="3" id="KW-1185">Reference proteome</keyword>
<evidence type="ECO:0000313" key="3">
    <source>
        <dbReference type="Proteomes" id="UP000029228"/>
    </source>
</evidence>
<organism evidence="2 3">
    <name type="scientific">Vibrio maritimus</name>
    <dbReference type="NCBI Taxonomy" id="990268"/>
    <lineage>
        <taxon>Bacteria</taxon>
        <taxon>Pseudomonadati</taxon>
        <taxon>Pseudomonadota</taxon>
        <taxon>Gammaproteobacteria</taxon>
        <taxon>Vibrionales</taxon>
        <taxon>Vibrionaceae</taxon>
        <taxon>Vibrio</taxon>
    </lineage>
</organism>
<protein>
    <recommendedName>
        <fullName evidence="1">DJ-1/PfpI domain-containing protein</fullName>
    </recommendedName>
</protein>
<sequence length="44" mass="4818">MDWIAKVSKEADLVSSVCTGAFLLAQAGVITDQTVTTHWRIKLI</sequence>
<dbReference type="STRING" id="990268.JCM19235_2599"/>
<gene>
    <name evidence="2" type="ORF">JCM19235_2599</name>
</gene>
<accession>A0A090RV64</accession>
<evidence type="ECO:0000313" key="2">
    <source>
        <dbReference type="EMBL" id="GAL19176.1"/>
    </source>
</evidence>
<proteinExistence type="predicted"/>
<dbReference type="Pfam" id="PF01965">
    <property type="entry name" value="DJ-1_PfpI"/>
    <property type="match status" value="1"/>
</dbReference>
<reference evidence="2 3" key="2">
    <citation type="submission" date="2014-09" db="EMBL/GenBank/DDBJ databases">
        <authorList>
            <consortium name="NBRP consortium"/>
            <person name="Sawabe T."/>
            <person name="Meirelles P."/>
            <person name="Nakanishi M."/>
            <person name="Sayaka M."/>
            <person name="Hattori M."/>
            <person name="Ohkuma M."/>
        </authorList>
    </citation>
    <scope>NUCLEOTIDE SEQUENCE [LARGE SCALE GENOMIC DNA]</scope>
    <source>
        <strain evidence="3">JCM19235</strain>
    </source>
</reference>
<reference evidence="2 3" key="1">
    <citation type="submission" date="2014-09" db="EMBL/GenBank/DDBJ databases">
        <title>Vibrio maritimus JCM 19235. (C45) whole genome shotgun sequence.</title>
        <authorList>
            <person name="Sawabe T."/>
            <person name="Meirelles P."/>
            <person name="Nakanishi M."/>
            <person name="Sayaka M."/>
            <person name="Hattori M."/>
            <person name="Ohkuma M."/>
        </authorList>
    </citation>
    <scope>NUCLEOTIDE SEQUENCE [LARGE SCALE GENOMIC DNA]</scope>
    <source>
        <strain evidence="3">JCM19235</strain>
    </source>
</reference>
<dbReference type="EMBL" id="BBMR01000003">
    <property type="protein sequence ID" value="GAL19176.1"/>
    <property type="molecule type" value="Genomic_DNA"/>
</dbReference>
<name>A0A090RV64_9VIBR</name>
<dbReference type="InterPro" id="IPR029062">
    <property type="entry name" value="Class_I_gatase-like"/>
</dbReference>
<feature type="domain" description="DJ-1/PfpI" evidence="1">
    <location>
        <begin position="3"/>
        <end position="42"/>
    </location>
</feature>
<dbReference type="InterPro" id="IPR002818">
    <property type="entry name" value="DJ-1/PfpI"/>
</dbReference>
<dbReference type="Gene3D" id="3.40.50.880">
    <property type="match status" value="1"/>
</dbReference>
<dbReference type="SUPFAM" id="SSF52317">
    <property type="entry name" value="Class I glutamine amidotransferase-like"/>
    <property type="match status" value="1"/>
</dbReference>
<comment type="caution">
    <text evidence="2">The sequence shown here is derived from an EMBL/GenBank/DDBJ whole genome shotgun (WGS) entry which is preliminary data.</text>
</comment>
<evidence type="ECO:0000259" key="1">
    <source>
        <dbReference type="Pfam" id="PF01965"/>
    </source>
</evidence>
<dbReference type="AlphaFoldDB" id="A0A090RV64"/>